<reference evidence="1" key="1">
    <citation type="submission" date="2014-09" db="EMBL/GenBank/DDBJ databases">
        <authorList>
            <person name="Magalhaes I.L.F."/>
            <person name="Oliveira U."/>
            <person name="Santos F.R."/>
            <person name="Vidigal T.H.D.A."/>
            <person name="Brescovit A.D."/>
            <person name="Santos A.J."/>
        </authorList>
    </citation>
    <scope>NUCLEOTIDE SEQUENCE</scope>
    <source>
        <tissue evidence="1">Shoot tissue taken approximately 20 cm above the soil surface</tissue>
    </source>
</reference>
<sequence>MYLIIRKAGLTMFMYEVFIHQPTFLFVQFHISYTSDRAILNITLLTEQS</sequence>
<protein>
    <submittedName>
        <fullName evidence="1">Uncharacterized protein</fullName>
    </submittedName>
</protein>
<dbReference type="AlphaFoldDB" id="A0A0A9EVM9"/>
<dbReference type="EMBL" id="GBRH01195945">
    <property type="protein sequence ID" value="JAE01951.1"/>
    <property type="molecule type" value="Transcribed_RNA"/>
</dbReference>
<accession>A0A0A9EVM9</accession>
<name>A0A0A9EVM9_ARUDO</name>
<organism evidence="1">
    <name type="scientific">Arundo donax</name>
    <name type="common">Giant reed</name>
    <name type="synonym">Donax arundinaceus</name>
    <dbReference type="NCBI Taxonomy" id="35708"/>
    <lineage>
        <taxon>Eukaryota</taxon>
        <taxon>Viridiplantae</taxon>
        <taxon>Streptophyta</taxon>
        <taxon>Embryophyta</taxon>
        <taxon>Tracheophyta</taxon>
        <taxon>Spermatophyta</taxon>
        <taxon>Magnoliopsida</taxon>
        <taxon>Liliopsida</taxon>
        <taxon>Poales</taxon>
        <taxon>Poaceae</taxon>
        <taxon>PACMAD clade</taxon>
        <taxon>Arundinoideae</taxon>
        <taxon>Arundineae</taxon>
        <taxon>Arundo</taxon>
    </lineage>
</organism>
<evidence type="ECO:0000313" key="1">
    <source>
        <dbReference type="EMBL" id="JAE01951.1"/>
    </source>
</evidence>
<reference evidence="1" key="2">
    <citation type="journal article" date="2015" name="Data Brief">
        <title>Shoot transcriptome of the giant reed, Arundo donax.</title>
        <authorList>
            <person name="Barrero R.A."/>
            <person name="Guerrero F.D."/>
            <person name="Moolhuijzen P."/>
            <person name="Goolsby J.A."/>
            <person name="Tidwell J."/>
            <person name="Bellgard S.E."/>
            <person name="Bellgard M.I."/>
        </authorList>
    </citation>
    <scope>NUCLEOTIDE SEQUENCE</scope>
    <source>
        <tissue evidence="1">Shoot tissue taken approximately 20 cm above the soil surface</tissue>
    </source>
</reference>
<proteinExistence type="predicted"/>